<proteinExistence type="predicted"/>
<dbReference type="Pfam" id="PF07853">
    <property type="entry name" value="DUF1648"/>
    <property type="match status" value="1"/>
</dbReference>
<feature type="transmembrane region" description="Helical" evidence="1">
    <location>
        <begin position="87"/>
        <end position="104"/>
    </location>
</feature>
<dbReference type="PANTHER" id="PTHR37810">
    <property type="entry name" value="IMMUNITY PROTEIN SDPI"/>
    <property type="match status" value="1"/>
</dbReference>
<accession>A0A2H0B5Q2</accession>
<keyword evidence="1" id="KW-0472">Membrane</keyword>
<dbReference type="EMBL" id="PCSR01000087">
    <property type="protein sequence ID" value="PIP52954.1"/>
    <property type="molecule type" value="Genomic_DNA"/>
</dbReference>
<name>A0A2H0B5Q2_9BACT</name>
<feature type="transmembrane region" description="Helical" evidence="1">
    <location>
        <begin position="184"/>
        <end position="203"/>
    </location>
</feature>
<feature type="transmembrane region" description="Helical" evidence="1">
    <location>
        <begin position="110"/>
        <end position="129"/>
    </location>
</feature>
<dbReference type="InterPro" id="IPR012867">
    <property type="entry name" value="DUF1648"/>
</dbReference>
<feature type="transmembrane region" description="Helical" evidence="1">
    <location>
        <begin position="48"/>
        <end position="67"/>
    </location>
</feature>
<evidence type="ECO:0000313" key="4">
    <source>
        <dbReference type="Proteomes" id="UP000229459"/>
    </source>
</evidence>
<protein>
    <recommendedName>
        <fullName evidence="2">DUF1648 domain-containing protein</fullName>
    </recommendedName>
</protein>
<comment type="caution">
    <text evidence="3">The sequence shown here is derived from an EMBL/GenBank/DDBJ whole genome shotgun (WGS) entry which is preliminary data.</text>
</comment>
<dbReference type="InterPro" id="IPR025962">
    <property type="entry name" value="SdpI/YhfL"/>
</dbReference>
<dbReference type="GO" id="GO:0009636">
    <property type="term" value="P:response to toxic substance"/>
    <property type="evidence" value="ECO:0007669"/>
    <property type="project" value="TreeGrafter"/>
</dbReference>
<feature type="transmembrane region" description="Helical" evidence="1">
    <location>
        <begin position="158"/>
        <end position="178"/>
    </location>
</feature>
<sequence length="259" mass="29664">MKLSNFLLAIITFVVSLIFLPKLPAQIPMHWNVRGEVDNLVAKETGIWFIPAMILAISLLFGFLPMFDPKKDKYKLFKKEWDIMQTGIIGFLVYLQFITIYISLNPQTSILPLMFMGLGVLFVLIGNFLSKIRQNYFIGIKTPWALADEDNWNKTHRYGSWCFVIAGIIALAEAYFIWYAPIVILGSVLLTAFLPFVYSFLLFKKAESKMKLVYLGIGISFLIVTILRFATAEDTWLCDHGLWVKHGHPDNPAPLEECR</sequence>
<keyword evidence="1" id="KW-0812">Transmembrane</keyword>
<feature type="domain" description="DUF1648" evidence="2">
    <location>
        <begin position="7"/>
        <end position="55"/>
    </location>
</feature>
<reference evidence="3 4" key="1">
    <citation type="submission" date="2017-09" db="EMBL/GenBank/DDBJ databases">
        <title>Depth-based differentiation of microbial function through sediment-hosted aquifers and enrichment of novel symbionts in the deep terrestrial subsurface.</title>
        <authorList>
            <person name="Probst A.J."/>
            <person name="Ladd B."/>
            <person name="Jarett J.K."/>
            <person name="Geller-Mcgrath D.E."/>
            <person name="Sieber C.M."/>
            <person name="Emerson J.B."/>
            <person name="Anantharaman K."/>
            <person name="Thomas B.C."/>
            <person name="Malmstrom R."/>
            <person name="Stieglmeier M."/>
            <person name="Klingl A."/>
            <person name="Woyke T."/>
            <person name="Ryan C.M."/>
            <person name="Banfield J.F."/>
        </authorList>
    </citation>
    <scope>NUCLEOTIDE SEQUENCE [LARGE SCALE GENOMIC DNA]</scope>
    <source>
        <strain evidence="3">CG23_combo_of_CG06-09_8_20_14_all_34_8</strain>
    </source>
</reference>
<dbReference type="Proteomes" id="UP000229459">
    <property type="component" value="Unassembled WGS sequence"/>
</dbReference>
<feature type="transmembrane region" description="Helical" evidence="1">
    <location>
        <begin position="212"/>
        <end position="230"/>
    </location>
</feature>
<gene>
    <name evidence="3" type="ORF">COX08_03580</name>
</gene>
<dbReference type="PANTHER" id="PTHR37810:SF5">
    <property type="entry name" value="IMMUNITY PROTEIN SDPI"/>
    <property type="match status" value="1"/>
</dbReference>
<evidence type="ECO:0000256" key="1">
    <source>
        <dbReference type="SAM" id="Phobius"/>
    </source>
</evidence>
<evidence type="ECO:0000313" key="3">
    <source>
        <dbReference type="EMBL" id="PIP52954.1"/>
    </source>
</evidence>
<organism evidence="3 4">
    <name type="scientific">Candidatus Beckwithbacteria bacterium CG23_combo_of_CG06-09_8_20_14_all_34_8</name>
    <dbReference type="NCBI Taxonomy" id="1974497"/>
    <lineage>
        <taxon>Bacteria</taxon>
        <taxon>Candidatus Beckwithiibacteriota</taxon>
    </lineage>
</organism>
<dbReference type="Pfam" id="PF13630">
    <property type="entry name" value="SdpI"/>
    <property type="match status" value="1"/>
</dbReference>
<evidence type="ECO:0000259" key="2">
    <source>
        <dbReference type="Pfam" id="PF07853"/>
    </source>
</evidence>
<dbReference type="AlphaFoldDB" id="A0A2H0B5Q2"/>
<keyword evidence="1" id="KW-1133">Transmembrane helix</keyword>